<keyword evidence="2" id="KW-0378">Hydrolase</keyword>
<dbReference type="GO" id="GO:0016787">
    <property type="term" value="F:hydrolase activity"/>
    <property type="evidence" value="ECO:0007669"/>
    <property type="project" value="UniProtKB-KW"/>
</dbReference>
<proteinExistence type="predicted"/>
<dbReference type="GO" id="GO:0005524">
    <property type="term" value="F:ATP binding"/>
    <property type="evidence" value="ECO:0007669"/>
    <property type="project" value="UniProtKB-KW"/>
</dbReference>
<keyword evidence="3" id="KW-0067">ATP-binding</keyword>
<keyword evidence="7" id="KW-1185">Reference proteome</keyword>
<dbReference type="OrthoDB" id="9814088at2"/>
<sequence>MEVTVTLDDLVYSNNGLGIGKAIDVNAGTVTIGYFDSPMSPDAHRVTMALSDVKAVNLNQEELVHYFNAETNQWEVGRVVGPAPAPADYRIQFPNDVLRDLAQAEIYVRWDKPIQDAVEWLANQQTYTPFFQDSRMAFQNHMLEQREACAGVTAALSSSIALEPHQLAVVRRVLSDPIQRYLLADEVGLGKTIEAGLILRQHVLENPQQHQVLILVPEVLLAQWHAELTERFHLAELMDISIRIRSFEQFAADDIELDQANLVVIDEAHQVGEWAWSTRSSPRYQALAELVHASDKLLLLSATPLVGNERNFLAMLHLLDPQSYQLTEDGVVEFRQRIEIREQLGGIIQSFRTSNGNLQLRNSLNKLLQTFPMDDHLQVLGKALLPYLAANLFSKERPEEANQLVQQVRHHIANRHGVHHRLLRNRRSMPQVGNLLPGLAGLERRYYQGAGVGESLSAWRDHMMLTDAHSTRFASVYRLFVEASLGAPLVLAELASARLEQRRLNPDGFILSPQQCQDLCGPLVPGEGEWLRELIERARNEQSGYQRQLNSLLGQLLRESALGVVIFCDHPWSADQLFSDIGLNYSGQIQRHNPSQTLRFGQDTKCRVLICDRRAEEGINLHGSHRVAIHYDVLFSPNRMEQRNGRLNRYFADHHAMAVRNFVILSNDEQSLANHWINILDRSFEVFDRSIAGLQFVIDDQMSQVDNCLYLDGLDALLALNERLVGEQKVLETELDRIRNLEALMSVDADVIEAGNFVRKLQQIDELELEFEQAASCWINKQLGFVVNQAESPGVIRYRFNHGGAARGTMVSLKMLIRHCLLGFDFEHGHCDAPVTYEMSYRRASAQNRHQRVARLGEPFHDAMSSMLSYELRGMASAMVRKISVLGNDDMPVFFRLDYLVSACIDENSENVGALRRLADRLMPPKQCTVWLNQKGERIINPAILKILEPQYVSYEKGGSDINLAKRWSAIEALFSKAQWKDVCQGVGEQAEHLVAAEYQTTHQQGMDNLANYLASGAQLPETYRAGLRKAFERPNYKCLASRAVFLASPDVCNAIKNI</sequence>
<evidence type="ECO:0000259" key="4">
    <source>
        <dbReference type="PROSITE" id="PS51192"/>
    </source>
</evidence>
<evidence type="ECO:0000313" key="7">
    <source>
        <dbReference type="Proteomes" id="UP000006683"/>
    </source>
</evidence>
<accession>E1SVZ2</accession>
<dbReference type="Proteomes" id="UP000006683">
    <property type="component" value="Chromosome"/>
</dbReference>
<feature type="domain" description="Helicase C-terminal" evidence="5">
    <location>
        <begin position="548"/>
        <end position="695"/>
    </location>
</feature>
<dbReference type="eggNOG" id="COG0553">
    <property type="taxonomic scope" value="Bacteria"/>
</dbReference>
<organism evidence="6 7">
    <name type="scientific">Ferrimonas balearica (strain DSM 9799 / CCM 4581 / KCTC 23876 / PAT)</name>
    <dbReference type="NCBI Taxonomy" id="550540"/>
    <lineage>
        <taxon>Bacteria</taxon>
        <taxon>Pseudomonadati</taxon>
        <taxon>Pseudomonadota</taxon>
        <taxon>Gammaproteobacteria</taxon>
        <taxon>Alteromonadales</taxon>
        <taxon>Ferrimonadaceae</taxon>
        <taxon>Ferrimonas</taxon>
    </lineage>
</organism>
<dbReference type="Gene3D" id="3.40.50.300">
    <property type="entry name" value="P-loop containing nucleotide triphosphate hydrolases"/>
    <property type="match status" value="1"/>
</dbReference>
<dbReference type="Gene3D" id="3.40.50.10810">
    <property type="entry name" value="Tandem AAA-ATPase domain"/>
    <property type="match status" value="1"/>
</dbReference>
<dbReference type="RefSeq" id="WP_013346749.1">
    <property type="nucleotide sequence ID" value="NC_014541.1"/>
</dbReference>
<dbReference type="Pfam" id="PF00270">
    <property type="entry name" value="DEAD"/>
    <property type="match status" value="1"/>
</dbReference>
<reference evidence="6 7" key="1">
    <citation type="journal article" date="2010" name="Stand. Genomic Sci.">
        <title>Complete genome sequence of Ferrimonas balearica type strain (PAT).</title>
        <authorList>
            <person name="Nolan M."/>
            <person name="Sikorski J."/>
            <person name="Davenport K."/>
            <person name="Lucas S."/>
            <person name="Glavina Del Rio T."/>
            <person name="Tice H."/>
            <person name="Cheng J."/>
            <person name="Goodwin L."/>
            <person name="Pitluck S."/>
            <person name="Liolios K."/>
            <person name="Ivanova N."/>
            <person name="Mavromatis K."/>
            <person name="Ovchinnikova G."/>
            <person name="Pati A."/>
            <person name="Chen A."/>
            <person name="Palaniappan K."/>
            <person name="Land M."/>
            <person name="Hauser L."/>
            <person name="Chang Y."/>
            <person name="Jeffries C."/>
            <person name="Tapia R."/>
            <person name="Brettin T."/>
            <person name="Detter J."/>
            <person name="Han C."/>
            <person name="Yasawong M."/>
            <person name="Rohde M."/>
            <person name="Tindall B."/>
            <person name="Goker M."/>
            <person name="Woyke T."/>
            <person name="Bristow J."/>
            <person name="Eisen J."/>
            <person name="Markowitz V."/>
            <person name="Hugenholtz P."/>
            <person name="Kyrpides N."/>
            <person name="Klenk H."/>
            <person name="Lapidus A."/>
        </authorList>
    </citation>
    <scope>NUCLEOTIDE SEQUENCE [LARGE SCALE GENOMIC DNA]</scope>
    <source>
        <strain evidence="7">DSM 9799 / CCM 4581 / KCTC 23876 / PAT</strain>
    </source>
</reference>
<dbReference type="PANTHER" id="PTHR45766:SF6">
    <property type="entry name" value="SWI_SNF-RELATED MATRIX-ASSOCIATED ACTIN-DEPENDENT REGULATOR OF CHROMATIN SUBFAMILY A-LIKE PROTEIN 1"/>
    <property type="match status" value="1"/>
</dbReference>
<evidence type="ECO:0000256" key="1">
    <source>
        <dbReference type="ARBA" id="ARBA00022741"/>
    </source>
</evidence>
<protein>
    <submittedName>
        <fullName evidence="6">SNF2-related protein</fullName>
    </submittedName>
</protein>
<dbReference type="InterPro" id="IPR057342">
    <property type="entry name" value="DEXDc_RapA"/>
</dbReference>
<dbReference type="AlphaFoldDB" id="E1SVZ2"/>
<dbReference type="InterPro" id="IPR027417">
    <property type="entry name" value="P-loop_NTPase"/>
</dbReference>
<dbReference type="InterPro" id="IPR014001">
    <property type="entry name" value="Helicase_ATP-bd"/>
</dbReference>
<name>E1SVZ2_FERBD</name>
<dbReference type="InterPro" id="IPR001650">
    <property type="entry name" value="Helicase_C-like"/>
</dbReference>
<dbReference type="KEGG" id="fbl:Fbal_3244"/>
<dbReference type="EMBL" id="CP002209">
    <property type="protein sequence ID" value="ADN77443.1"/>
    <property type="molecule type" value="Genomic_DNA"/>
</dbReference>
<dbReference type="GeneID" id="67183458"/>
<dbReference type="SUPFAM" id="SSF52540">
    <property type="entry name" value="P-loop containing nucleoside triphosphate hydrolases"/>
    <property type="match status" value="2"/>
</dbReference>
<dbReference type="InterPro" id="IPR038718">
    <property type="entry name" value="SNF2-like_sf"/>
</dbReference>
<dbReference type="SMART" id="SM00487">
    <property type="entry name" value="DEXDc"/>
    <property type="match status" value="1"/>
</dbReference>
<keyword evidence="1" id="KW-0547">Nucleotide-binding</keyword>
<dbReference type="InterPro" id="IPR011545">
    <property type="entry name" value="DEAD/DEAH_box_helicase_dom"/>
</dbReference>
<dbReference type="GO" id="GO:0003676">
    <property type="term" value="F:nucleic acid binding"/>
    <property type="evidence" value="ECO:0007669"/>
    <property type="project" value="InterPro"/>
</dbReference>
<dbReference type="STRING" id="550540.Fbal_3244"/>
<evidence type="ECO:0000259" key="5">
    <source>
        <dbReference type="PROSITE" id="PS51194"/>
    </source>
</evidence>
<evidence type="ECO:0000313" key="6">
    <source>
        <dbReference type="EMBL" id="ADN77443.1"/>
    </source>
</evidence>
<dbReference type="HOGENOM" id="CLU_009591_0_0_6"/>
<dbReference type="PANTHER" id="PTHR45766">
    <property type="entry name" value="DNA ANNEALING HELICASE AND ENDONUCLEASE ZRANB3 FAMILY MEMBER"/>
    <property type="match status" value="1"/>
</dbReference>
<dbReference type="NCBIfam" id="NF041062">
    <property type="entry name" value="DpdE"/>
    <property type="match status" value="1"/>
</dbReference>
<evidence type="ECO:0000256" key="3">
    <source>
        <dbReference type="ARBA" id="ARBA00022840"/>
    </source>
</evidence>
<evidence type="ECO:0000256" key="2">
    <source>
        <dbReference type="ARBA" id="ARBA00022801"/>
    </source>
</evidence>
<feature type="domain" description="Helicase ATP-binding" evidence="4">
    <location>
        <begin position="172"/>
        <end position="322"/>
    </location>
</feature>
<dbReference type="CDD" id="cd18011">
    <property type="entry name" value="DEXDc_RapA"/>
    <property type="match status" value="1"/>
</dbReference>
<gene>
    <name evidence="6" type="ordered locus">Fbal_3244</name>
</gene>
<dbReference type="PROSITE" id="PS51192">
    <property type="entry name" value="HELICASE_ATP_BIND_1"/>
    <property type="match status" value="1"/>
</dbReference>
<dbReference type="PROSITE" id="PS51194">
    <property type="entry name" value="HELICASE_CTER"/>
    <property type="match status" value="1"/>
</dbReference>